<feature type="compositionally biased region" description="Basic and acidic residues" evidence="1">
    <location>
        <begin position="324"/>
        <end position="336"/>
    </location>
</feature>
<proteinExistence type="predicted"/>
<gene>
    <name evidence="2" type="ORF">CYMTET_43105</name>
</gene>
<reference evidence="2 3" key="1">
    <citation type="journal article" date="2015" name="Genome Biol. Evol.">
        <title>Comparative Genomics of a Bacterivorous Green Alga Reveals Evolutionary Causalities and Consequences of Phago-Mixotrophic Mode of Nutrition.</title>
        <authorList>
            <person name="Burns J.A."/>
            <person name="Paasch A."/>
            <person name="Narechania A."/>
            <person name="Kim E."/>
        </authorList>
    </citation>
    <scope>NUCLEOTIDE SEQUENCE [LARGE SCALE GENOMIC DNA]</scope>
    <source>
        <strain evidence="2 3">PLY_AMNH</strain>
    </source>
</reference>
<dbReference type="AlphaFoldDB" id="A0AAE0C2U3"/>
<feature type="compositionally biased region" description="Basic and acidic residues" evidence="1">
    <location>
        <begin position="273"/>
        <end position="290"/>
    </location>
</feature>
<keyword evidence="3" id="KW-1185">Reference proteome</keyword>
<protein>
    <submittedName>
        <fullName evidence="2">Uncharacterized protein</fullName>
    </submittedName>
</protein>
<feature type="region of interest" description="Disordered" evidence="1">
    <location>
        <begin position="476"/>
        <end position="517"/>
    </location>
</feature>
<feature type="compositionally biased region" description="Basic and acidic residues" evidence="1">
    <location>
        <begin position="379"/>
        <end position="404"/>
    </location>
</feature>
<comment type="caution">
    <text evidence="2">The sequence shown here is derived from an EMBL/GenBank/DDBJ whole genome shotgun (WGS) entry which is preliminary data.</text>
</comment>
<feature type="region of interest" description="Disordered" evidence="1">
    <location>
        <begin position="224"/>
        <end position="423"/>
    </location>
</feature>
<evidence type="ECO:0000313" key="3">
    <source>
        <dbReference type="Proteomes" id="UP001190700"/>
    </source>
</evidence>
<feature type="compositionally biased region" description="Basic and acidic residues" evidence="1">
    <location>
        <begin position="304"/>
        <end position="315"/>
    </location>
</feature>
<name>A0AAE0C2U3_9CHLO</name>
<feature type="compositionally biased region" description="Polar residues" evidence="1">
    <location>
        <begin position="337"/>
        <end position="363"/>
    </location>
</feature>
<feature type="compositionally biased region" description="Basic and acidic residues" evidence="1">
    <location>
        <begin position="224"/>
        <end position="264"/>
    </location>
</feature>
<dbReference type="Proteomes" id="UP001190700">
    <property type="component" value="Unassembled WGS sequence"/>
</dbReference>
<evidence type="ECO:0000313" key="2">
    <source>
        <dbReference type="EMBL" id="KAK3247397.1"/>
    </source>
</evidence>
<organism evidence="2 3">
    <name type="scientific">Cymbomonas tetramitiformis</name>
    <dbReference type="NCBI Taxonomy" id="36881"/>
    <lineage>
        <taxon>Eukaryota</taxon>
        <taxon>Viridiplantae</taxon>
        <taxon>Chlorophyta</taxon>
        <taxon>Pyramimonadophyceae</taxon>
        <taxon>Pyramimonadales</taxon>
        <taxon>Pyramimonadaceae</taxon>
        <taxon>Cymbomonas</taxon>
    </lineage>
</organism>
<feature type="compositionally biased region" description="Basic and acidic residues" evidence="1">
    <location>
        <begin position="411"/>
        <end position="420"/>
    </location>
</feature>
<dbReference type="EMBL" id="LGRX02029024">
    <property type="protein sequence ID" value="KAK3247397.1"/>
    <property type="molecule type" value="Genomic_DNA"/>
</dbReference>
<feature type="compositionally biased region" description="Basic residues" evidence="1">
    <location>
        <begin position="291"/>
        <end position="303"/>
    </location>
</feature>
<sequence length="517" mass="56724">MIFGLMQPLPGPQGLPDSLAVPVWAGDCIPGGELGLIAVHKTDTLYDVQKRLEDEILGTDCPFEMISLVTWTESQKPKGTVIEDIHRVPLYSAQQDRLAFCFFANPLVYILLKSVPSTAELMKTNLYGAPDAFMLVDDVDASCCCFTGGDSATKNEQNDDEELKMQAVHNSYSPAQQMGLLFVDANHTWRDVCVMIRQELLAEANLSSALGSTVLSVGGFKPMQSEDEKKMKQQKGKAGEGAKKGLKGKEGPETKKGQENMEKDQETEDQDEGQEHTKKDQQDEGEGKGKGDKKKGKGDKKKGRGNEDEDRKNVSDESVLQEASHIDDGNEQHKNPTEASTSDSLKTSDVLQNPEIHQSANQQEVRRTPGKAAASAEQSEIRIHIDKEVQTERKEETKKAEQPHKNAPGGKGKESNKQGNDEAEEVLLLSLPLRSTQRENKMLPFISGRPTAYLLVHTSWTFGRVSMEDKRPGLQVDAGINPLQAPSAQLSPTLDDEMTPSSIPDKAPSQGNSELAF</sequence>
<accession>A0AAE0C2U3</accession>
<evidence type="ECO:0000256" key="1">
    <source>
        <dbReference type="SAM" id="MobiDB-lite"/>
    </source>
</evidence>